<dbReference type="EMBL" id="KZ613950">
    <property type="protein sequence ID" value="PMD36925.1"/>
    <property type="molecule type" value="Genomic_DNA"/>
</dbReference>
<gene>
    <name evidence="1" type="ORF">L207DRAFT_586610</name>
</gene>
<reference evidence="1 2" key="1">
    <citation type="submission" date="2016-04" db="EMBL/GenBank/DDBJ databases">
        <title>A degradative enzymes factory behind the ericoid mycorrhizal symbiosis.</title>
        <authorList>
            <consortium name="DOE Joint Genome Institute"/>
            <person name="Martino E."/>
            <person name="Morin E."/>
            <person name="Grelet G."/>
            <person name="Kuo A."/>
            <person name="Kohler A."/>
            <person name="Daghino S."/>
            <person name="Barry K."/>
            <person name="Choi C."/>
            <person name="Cichocki N."/>
            <person name="Clum A."/>
            <person name="Copeland A."/>
            <person name="Hainaut M."/>
            <person name="Haridas S."/>
            <person name="Labutti K."/>
            <person name="Lindquist E."/>
            <person name="Lipzen A."/>
            <person name="Khouja H.-R."/>
            <person name="Murat C."/>
            <person name="Ohm R."/>
            <person name="Olson A."/>
            <person name="Spatafora J."/>
            <person name="Veneault-Fourrey C."/>
            <person name="Henrissat B."/>
            <person name="Grigoriev I."/>
            <person name="Martin F."/>
            <person name="Perotto S."/>
        </authorList>
    </citation>
    <scope>NUCLEOTIDE SEQUENCE [LARGE SCALE GENOMIC DNA]</scope>
    <source>
        <strain evidence="1 2">F</strain>
    </source>
</reference>
<proteinExistence type="predicted"/>
<name>A0A2J6REI9_HYAVF</name>
<organism evidence="1 2">
    <name type="scientific">Hyaloscypha variabilis (strain UAMH 11265 / GT02V1 / F)</name>
    <name type="common">Meliniomyces variabilis</name>
    <dbReference type="NCBI Taxonomy" id="1149755"/>
    <lineage>
        <taxon>Eukaryota</taxon>
        <taxon>Fungi</taxon>
        <taxon>Dikarya</taxon>
        <taxon>Ascomycota</taxon>
        <taxon>Pezizomycotina</taxon>
        <taxon>Leotiomycetes</taxon>
        <taxon>Helotiales</taxon>
        <taxon>Hyaloscyphaceae</taxon>
        <taxon>Hyaloscypha</taxon>
        <taxon>Hyaloscypha variabilis</taxon>
    </lineage>
</organism>
<keyword evidence="2" id="KW-1185">Reference proteome</keyword>
<accession>A0A2J6REI9</accession>
<dbReference type="Proteomes" id="UP000235786">
    <property type="component" value="Unassembled WGS sequence"/>
</dbReference>
<evidence type="ECO:0000313" key="1">
    <source>
        <dbReference type="EMBL" id="PMD36925.1"/>
    </source>
</evidence>
<evidence type="ECO:0008006" key="3">
    <source>
        <dbReference type="Google" id="ProtNLM"/>
    </source>
</evidence>
<protein>
    <recommendedName>
        <fullName evidence="3">SH3b domain-containing protein</fullName>
    </recommendedName>
</protein>
<dbReference type="AlphaFoldDB" id="A0A2J6REI9"/>
<sequence length="93" mass="9890">MAIREAAGASLAAANILCQIVSRDGPVNCRSGPGTSFGIVTKVYNGDYYDFTCYSDGTDVDNNYTWDLNADEGCYVSGYYTDDNCSAANLGPC</sequence>
<evidence type="ECO:0000313" key="2">
    <source>
        <dbReference type="Proteomes" id="UP000235786"/>
    </source>
</evidence>
<dbReference type="Gene3D" id="2.30.30.40">
    <property type="entry name" value="SH3 Domains"/>
    <property type="match status" value="1"/>
</dbReference>
<dbReference type="OrthoDB" id="5378741at2759"/>